<evidence type="ECO:0000313" key="3">
    <source>
        <dbReference type="Proteomes" id="UP000000719"/>
    </source>
</evidence>
<dbReference type="HOGENOM" id="CLU_050686_0_2_9"/>
<dbReference type="GO" id="GO:0051301">
    <property type="term" value="P:cell division"/>
    <property type="evidence" value="ECO:0007669"/>
    <property type="project" value="InterPro"/>
</dbReference>
<proteinExistence type="predicted"/>
<dbReference type="STRING" id="373903.Hore_06050"/>
<dbReference type="SMART" id="SM00842">
    <property type="entry name" value="FtsA"/>
    <property type="match status" value="1"/>
</dbReference>
<dbReference type="CDD" id="cd24049">
    <property type="entry name" value="ASKHA_NBD_PilM"/>
    <property type="match status" value="1"/>
</dbReference>
<dbReference type="AlphaFoldDB" id="B8D2D5"/>
<dbReference type="NCBIfam" id="TIGR01175">
    <property type="entry name" value="pilM"/>
    <property type="match status" value="1"/>
</dbReference>
<dbReference type="OrthoDB" id="9765023at2"/>
<evidence type="ECO:0000313" key="2">
    <source>
        <dbReference type="EMBL" id="ACL69362.1"/>
    </source>
</evidence>
<reference evidence="2 3" key="1">
    <citation type="journal article" date="2009" name="PLoS ONE">
        <title>Genome analysis of the anaerobic thermohalophilic bacterium Halothermothrix orenii.</title>
        <authorList>
            <person name="Mavromatis K."/>
            <person name="Ivanova N."/>
            <person name="Anderson I."/>
            <person name="Lykidis A."/>
            <person name="Hooper S.D."/>
            <person name="Sun H."/>
            <person name="Kunin V."/>
            <person name="Lapidus A."/>
            <person name="Hugenholtz P."/>
            <person name="Patel B."/>
            <person name="Kyrpides N.C."/>
        </authorList>
    </citation>
    <scope>NUCLEOTIDE SEQUENCE [LARGE SCALE GENOMIC DNA]</scope>
    <source>
        <strain evidence="3">H 168 / OCM 544 / DSM 9562</strain>
    </source>
</reference>
<dbReference type="Pfam" id="PF11104">
    <property type="entry name" value="PilM_2"/>
    <property type="match status" value="1"/>
</dbReference>
<keyword evidence="3" id="KW-1185">Reference proteome</keyword>
<dbReference type="PANTHER" id="PTHR32432">
    <property type="entry name" value="CELL DIVISION PROTEIN FTSA-RELATED"/>
    <property type="match status" value="1"/>
</dbReference>
<dbReference type="InterPro" id="IPR050696">
    <property type="entry name" value="FtsA/MreB"/>
</dbReference>
<dbReference type="Gene3D" id="3.30.420.40">
    <property type="match status" value="2"/>
</dbReference>
<accession>B8D2D5</accession>
<dbReference type="PANTHER" id="PTHR32432:SF3">
    <property type="entry name" value="ETHANOLAMINE UTILIZATION PROTEIN EUTJ"/>
    <property type="match status" value="1"/>
</dbReference>
<dbReference type="Proteomes" id="UP000000719">
    <property type="component" value="Chromosome"/>
</dbReference>
<protein>
    <submittedName>
        <fullName evidence="2">Tfp pilus assembly protein, ATPase PilM</fullName>
    </submittedName>
</protein>
<dbReference type="InterPro" id="IPR043129">
    <property type="entry name" value="ATPase_NBD"/>
</dbReference>
<dbReference type="EMBL" id="CP001098">
    <property type="protein sequence ID" value="ACL69362.1"/>
    <property type="molecule type" value="Genomic_DNA"/>
</dbReference>
<dbReference type="RefSeq" id="WP_012635550.1">
    <property type="nucleotide sequence ID" value="NC_011899.1"/>
</dbReference>
<organism evidence="2 3">
    <name type="scientific">Halothermothrix orenii (strain H 168 / OCM 544 / DSM 9562)</name>
    <dbReference type="NCBI Taxonomy" id="373903"/>
    <lineage>
        <taxon>Bacteria</taxon>
        <taxon>Bacillati</taxon>
        <taxon>Bacillota</taxon>
        <taxon>Clostridia</taxon>
        <taxon>Halanaerobiales</taxon>
        <taxon>Halothermotrichaceae</taxon>
        <taxon>Halothermothrix</taxon>
    </lineage>
</organism>
<dbReference type="InterPro" id="IPR005883">
    <property type="entry name" value="PilM"/>
</dbReference>
<dbReference type="KEGG" id="hor:Hore_06050"/>
<dbReference type="SUPFAM" id="SSF53067">
    <property type="entry name" value="Actin-like ATPase domain"/>
    <property type="match status" value="2"/>
</dbReference>
<name>B8D2D5_HALOH</name>
<gene>
    <name evidence="2" type="ordered locus">Hore_06050</name>
</gene>
<evidence type="ECO:0000259" key="1">
    <source>
        <dbReference type="SMART" id="SM00842"/>
    </source>
</evidence>
<feature type="domain" description="SHS2" evidence="1">
    <location>
        <begin position="8"/>
        <end position="170"/>
    </location>
</feature>
<dbReference type="InterPro" id="IPR003494">
    <property type="entry name" value="SHS2_FtsA"/>
</dbReference>
<dbReference type="PIRSF" id="PIRSF019169">
    <property type="entry name" value="PilM"/>
    <property type="match status" value="1"/>
</dbReference>
<sequence>MFFGNKTITAVDIGSYAIKAVKMRAGKNGLNIITAGSRILPEKAVNQGEIQDYAVVSRILKDVLEEINGSKYIITAVPGKNLIIRNMEMPLISEEELTEAIKWEADDYLPFPVEQAMFDYILLSKDEENMSVLLVAAERKTINGLVKIFDNIGLKPAVINAQPMALISLLKIQGLVDDTVALVDAGASGTRVIIGDGKNIYLSRNIDIGGNHFTETLMESRNLEFSEAEEYKRKEGLAADDQNDNSAGFTDLTTTGLVKTLSALADSLAGEISRSLEYYFMKYKDNDLDKIFFTGGCSRLKGLDRVISEETGVTVVSIDPFEYFDFETWGEGAPGFSVAVGLGASEVLGNEN</sequence>
<dbReference type="eggNOG" id="COG4972">
    <property type="taxonomic scope" value="Bacteria"/>
</dbReference>
<dbReference type="Gene3D" id="3.30.1490.300">
    <property type="match status" value="1"/>
</dbReference>